<reference evidence="2 3" key="1">
    <citation type="submission" date="2018-08" db="EMBL/GenBank/DDBJ databases">
        <title>Genomic Encyclopedia of Archaeal and Bacterial Type Strains, Phase II (KMG-II): from individual species to whole genera.</title>
        <authorList>
            <person name="Goeker M."/>
        </authorList>
    </citation>
    <scope>NUCLEOTIDE SEQUENCE [LARGE SCALE GENOMIC DNA]</scope>
    <source>
        <strain evidence="2 3">DSM 582</strain>
    </source>
</reference>
<keyword evidence="1" id="KW-0732">Signal</keyword>
<dbReference type="EMBL" id="QUMX01000019">
    <property type="protein sequence ID" value="REG45808.1"/>
    <property type="molecule type" value="Genomic_DNA"/>
</dbReference>
<feature type="chain" id="PRO_5042915704" evidence="1">
    <location>
        <begin position="30"/>
        <end position="269"/>
    </location>
</feature>
<organism evidence="2 3">
    <name type="scientific">Paracoccus versutus</name>
    <name type="common">Thiobacillus versutus</name>
    <dbReference type="NCBI Taxonomy" id="34007"/>
    <lineage>
        <taxon>Bacteria</taxon>
        <taxon>Pseudomonadati</taxon>
        <taxon>Pseudomonadota</taxon>
        <taxon>Alphaproteobacteria</taxon>
        <taxon>Rhodobacterales</taxon>
        <taxon>Paracoccaceae</taxon>
        <taxon>Paracoccus</taxon>
    </lineage>
</organism>
<proteinExistence type="predicted"/>
<accession>A0AAQ0KL88</accession>
<evidence type="ECO:0000256" key="1">
    <source>
        <dbReference type="SAM" id="SignalP"/>
    </source>
</evidence>
<sequence length="269" mass="29973">MTTPTLARLTRRSLLGAGLACLALRPASAAPEWRHIDPVAITAEDIAWFRACRAVWIDCESGAPGIVPGDMTLEDYAAEFDKPSSTIIARMERLVCTFFLHARFTPGTYAFRQPVEGRASFTVTPDHIRLLQTTSWRGSVIDCKRPYGDYVHFEIDMARALGLPVFLSPEGYDEIGPENEARMDALHGEMLFVLQAYLEHAEMRPGDWFIPYDGWEGIVMPRCVPVGADQVARYKAAMAAITFRGMWETPYDLVVPRINASVALFAVKG</sequence>
<dbReference type="Proteomes" id="UP000256794">
    <property type="component" value="Unassembled WGS sequence"/>
</dbReference>
<evidence type="ECO:0000313" key="2">
    <source>
        <dbReference type="EMBL" id="REG45808.1"/>
    </source>
</evidence>
<keyword evidence="3" id="KW-1185">Reference proteome</keyword>
<dbReference type="RefSeq" id="WP_036753061.1">
    <property type="nucleotide sequence ID" value="NZ_CP035286.1"/>
</dbReference>
<name>A0AAQ0KL88_PARVE</name>
<protein>
    <submittedName>
        <fullName evidence="2">Uncharacterized protein</fullName>
    </submittedName>
</protein>
<comment type="caution">
    <text evidence="2">The sequence shown here is derived from an EMBL/GenBank/DDBJ whole genome shotgun (WGS) entry which is preliminary data.</text>
</comment>
<gene>
    <name evidence="2" type="ORF">ATH84_101976</name>
</gene>
<evidence type="ECO:0000313" key="3">
    <source>
        <dbReference type="Proteomes" id="UP000256794"/>
    </source>
</evidence>
<dbReference type="AlphaFoldDB" id="A0AAQ0KL88"/>
<feature type="signal peptide" evidence="1">
    <location>
        <begin position="1"/>
        <end position="29"/>
    </location>
</feature>